<dbReference type="EMBL" id="JBHLTC010000002">
    <property type="protein sequence ID" value="MFC0623018.1"/>
    <property type="molecule type" value="Genomic_DNA"/>
</dbReference>
<evidence type="ECO:0000313" key="3">
    <source>
        <dbReference type="Proteomes" id="UP001589890"/>
    </source>
</evidence>
<proteinExistence type="predicted"/>
<organism evidence="2 3">
    <name type="scientific">Kribbella deserti</name>
    <dbReference type="NCBI Taxonomy" id="1926257"/>
    <lineage>
        <taxon>Bacteria</taxon>
        <taxon>Bacillati</taxon>
        <taxon>Actinomycetota</taxon>
        <taxon>Actinomycetes</taxon>
        <taxon>Propionibacteriales</taxon>
        <taxon>Kribbellaceae</taxon>
        <taxon>Kribbella</taxon>
    </lineage>
</organism>
<feature type="domain" description="VWFA" evidence="1">
    <location>
        <begin position="337"/>
        <end position="530"/>
    </location>
</feature>
<dbReference type="SMART" id="SM00327">
    <property type="entry name" value="VWA"/>
    <property type="match status" value="1"/>
</dbReference>
<keyword evidence="3" id="KW-1185">Reference proteome</keyword>
<dbReference type="Gene3D" id="3.40.50.410">
    <property type="entry name" value="von Willebrand factor, type A domain"/>
    <property type="match status" value="1"/>
</dbReference>
<dbReference type="InterPro" id="IPR036465">
    <property type="entry name" value="vWFA_dom_sf"/>
</dbReference>
<accession>A0ABV6QEP7</accession>
<dbReference type="SUPFAM" id="SSF53300">
    <property type="entry name" value="vWA-like"/>
    <property type="match status" value="1"/>
</dbReference>
<evidence type="ECO:0000313" key="2">
    <source>
        <dbReference type="EMBL" id="MFC0623018.1"/>
    </source>
</evidence>
<protein>
    <submittedName>
        <fullName evidence="2">VWA domain-containing protein</fullName>
    </submittedName>
</protein>
<dbReference type="Pfam" id="PF13531">
    <property type="entry name" value="SBP_bac_11"/>
    <property type="match status" value="1"/>
</dbReference>
<dbReference type="RefSeq" id="WP_380043708.1">
    <property type="nucleotide sequence ID" value="NZ_JBHLTC010000002.1"/>
</dbReference>
<dbReference type="PROSITE" id="PS50234">
    <property type="entry name" value="VWFA"/>
    <property type="match status" value="1"/>
</dbReference>
<evidence type="ECO:0000259" key="1">
    <source>
        <dbReference type="PROSITE" id="PS50234"/>
    </source>
</evidence>
<dbReference type="Pfam" id="PF00092">
    <property type="entry name" value="VWA"/>
    <property type="match status" value="1"/>
</dbReference>
<gene>
    <name evidence="2" type="ORF">ACFFGN_03035</name>
</gene>
<dbReference type="Proteomes" id="UP001589890">
    <property type="component" value="Unassembled WGS sequence"/>
</dbReference>
<comment type="caution">
    <text evidence="2">The sequence shown here is derived from an EMBL/GenBank/DDBJ whole genome shotgun (WGS) entry which is preliminary data.</text>
</comment>
<sequence>MVITIVGAMVLSLGAVFMIKSFGTENAAGEGPLASTDCETPVTVSLSTTPELKPQLESAAKALTSRDDSRTPCTSFNIDAAHPAAVAQAVAAGDEQIPDLWVPDSSLWVSRADDGQSLPIVAVPSLATSPLVVVGSSSTFADTSSWLGIFSKAPPALLDPLSTSTGAAALLAVKSEVAKTSSSEDQVAQVLVPLAQRHGSMAKAYTDLNGLFTRAAQSDNLVVPSSEQAFVNFQEAHPDSGLKAIVPGTGTLTLDYPLVVTAKDDVERVTETAKLLGQQLRSAGAVEGNDKAGFRGSTLEPLTGGRGVGAVELLGKPQPQVVEKTLQQWATLALSAHSIAVIDTSGSMNEKVGNGKRRIDLTIAAAEKGLALFPNSAALGLWSFSTKQPPAKPLDWQPLVPIRKLTQAQRIQMVTELRKLGTKAEGGTGLYDTAIAAYRTVQDSFDPKAVNAVMIFTDGKNDDPGSISLDEAVKTLQSLRDPARPVRIIALGMGPDADQSELDKLARATGGRSYVARNPADLEAVFIDALQNR</sequence>
<reference evidence="2 3" key="1">
    <citation type="submission" date="2024-09" db="EMBL/GenBank/DDBJ databases">
        <authorList>
            <person name="Sun Q."/>
            <person name="Mori K."/>
        </authorList>
    </citation>
    <scope>NUCLEOTIDE SEQUENCE [LARGE SCALE GENOMIC DNA]</scope>
    <source>
        <strain evidence="2 3">CGMCC 1.15906</strain>
    </source>
</reference>
<name>A0ABV6QEP7_9ACTN</name>
<dbReference type="InterPro" id="IPR002035">
    <property type="entry name" value="VWF_A"/>
</dbReference>